<proteinExistence type="predicted"/>
<gene>
    <name evidence="1" type="ORF">PsYK624_034090</name>
</gene>
<keyword evidence="2" id="KW-1185">Reference proteome</keyword>
<dbReference type="AlphaFoldDB" id="A0A9P3L9J1"/>
<dbReference type="EMBL" id="BPQB01000006">
    <property type="protein sequence ID" value="GJE87326.1"/>
    <property type="molecule type" value="Genomic_DNA"/>
</dbReference>
<protein>
    <submittedName>
        <fullName evidence="1">Uncharacterized protein</fullName>
    </submittedName>
</protein>
<comment type="caution">
    <text evidence="1">The sequence shown here is derived from an EMBL/GenBank/DDBJ whole genome shotgun (WGS) entry which is preliminary data.</text>
</comment>
<evidence type="ECO:0000313" key="1">
    <source>
        <dbReference type="EMBL" id="GJE87326.1"/>
    </source>
</evidence>
<evidence type="ECO:0000313" key="2">
    <source>
        <dbReference type="Proteomes" id="UP000703269"/>
    </source>
</evidence>
<accession>A0A9P3L9J1</accession>
<name>A0A9P3L9J1_9APHY</name>
<reference evidence="1 2" key="1">
    <citation type="submission" date="2021-08" db="EMBL/GenBank/DDBJ databases">
        <title>Draft Genome Sequence of Phanerochaete sordida strain YK-624.</title>
        <authorList>
            <person name="Mori T."/>
            <person name="Dohra H."/>
            <person name="Suzuki T."/>
            <person name="Kawagishi H."/>
            <person name="Hirai H."/>
        </authorList>
    </citation>
    <scope>NUCLEOTIDE SEQUENCE [LARGE SCALE GENOMIC DNA]</scope>
    <source>
        <strain evidence="1 2">YK-624</strain>
    </source>
</reference>
<organism evidence="1 2">
    <name type="scientific">Phanerochaete sordida</name>
    <dbReference type="NCBI Taxonomy" id="48140"/>
    <lineage>
        <taxon>Eukaryota</taxon>
        <taxon>Fungi</taxon>
        <taxon>Dikarya</taxon>
        <taxon>Basidiomycota</taxon>
        <taxon>Agaricomycotina</taxon>
        <taxon>Agaricomycetes</taxon>
        <taxon>Polyporales</taxon>
        <taxon>Phanerochaetaceae</taxon>
        <taxon>Phanerochaete</taxon>
    </lineage>
</organism>
<dbReference type="Proteomes" id="UP000703269">
    <property type="component" value="Unassembled WGS sequence"/>
</dbReference>
<sequence>MYEQQKTFVPAKEPAVPPKCAVVHFRGASMVVAKTWLQKTTYNTAMDAFKAHFGRVPQNADVLNESCYVTPSAKYQIWKGLVYLKVQLGSQPASGNQAAVVHDFSATGAGWSDIVADIDRAYLVIM</sequence>